<dbReference type="RefSeq" id="WP_006976098.1">
    <property type="nucleotide sequence ID" value="NZ_ABCS01000117.1"/>
</dbReference>
<sequence>MSEGFSNVLVVDDEEPMRHMLELLLRRAGFEVVSVESGEQALAHLAEHSVDVVLSDVRMPGLGGLGLAERMSAEHPEVTLVMMSAFGTVDLALEAMQRGAYDYVSKPFKRDEVVLTLRKAEERLRLRRENAQLRARLAEFEGGVSVIGKLLIHSAPMRKLAATLRKVARFETTVLILGESGVGKELVCRALHELGPRSGGPFIALNCGAIPEGLLESELFGHAKGAFTDATRDKAGLFEAAEAGTLFLDEVGELPVSVQVKLLRALQEREVRRVGETDARPVDVRVVAATSRPLEEMVEASEFRRDLFYRLAVMPLSIPPLRERREDIAPLTADILEAINRRLGTTIEGLDAEALRILQTYDWPGNVRELENTLEHAAVLTEGALISPRSLPQRLHRERPGADAAPADDGKHFHLEFSIDDLSVKRAAHRIEHELISRALDQTGGNRTHAAKLLELSHRALLYKIKDYGVG</sequence>
<keyword evidence="5" id="KW-0805">Transcription regulation</keyword>
<dbReference type="PANTHER" id="PTHR32071:SF113">
    <property type="entry name" value="ALGINATE BIOSYNTHESIS TRANSCRIPTIONAL REGULATORY PROTEIN ALGB"/>
    <property type="match status" value="1"/>
</dbReference>
<evidence type="ECO:0000256" key="3">
    <source>
        <dbReference type="ARBA" id="ARBA00022840"/>
    </source>
</evidence>
<comment type="caution">
    <text evidence="10">The sequence shown here is derived from an EMBL/GenBank/DDBJ whole genome shotgun (WGS) entry which is preliminary data.</text>
</comment>
<organism evidence="10 11">
    <name type="scientific">Plesiocystis pacifica SIR-1</name>
    <dbReference type="NCBI Taxonomy" id="391625"/>
    <lineage>
        <taxon>Bacteria</taxon>
        <taxon>Pseudomonadati</taxon>
        <taxon>Myxococcota</taxon>
        <taxon>Polyangia</taxon>
        <taxon>Nannocystales</taxon>
        <taxon>Nannocystaceae</taxon>
        <taxon>Plesiocystis</taxon>
    </lineage>
</organism>
<dbReference type="Proteomes" id="UP000005801">
    <property type="component" value="Unassembled WGS sequence"/>
</dbReference>
<accession>A6GHB1</accession>
<dbReference type="Pfam" id="PF02954">
    <property type="entry name" value="HTH_8"/>
    <property type="match status" value="1"/>
</dbReference>
<dbReference type="AlphaFoldDB" id="A6GHB1"/>
<dbReference type="InterPro" id="IPR058031">
    <property type="entry name" value="AAA_lid_NorR"/>
</dbReference>
<feature type="domain" description="Sigma-54 factor interaction" evidence="8">
    <location>
        <begin position="150"/>
        <end position="379"/>
    </location>
</feature>
<dbReference type="Gene3D" id="3.40.50.300">
    <property type="entry name" value="P-loop containing nucleotide triphosphate hydrolases"/>
    <property type="match status" value="1"/>
</dbReference>
<dbReference type="EMBL" id="ABCS01000117">
    <property type="protein sequence ID" value="EDM74726.1"/>
    <property type="molecule type" value="Genomic_DNA"/>
</dbReference>
<dbReference type="InterPro" id="IPR002078">
    <property type="entry name" value="Sigma_54_int"/>
</dbReference>
<evidence type="ECO:0000256" key="2">
    <source>
        <dbReference type="ARBA" id="ARBA00022741"/>
    </source>
</evidence>
<dbReference type="eggNOG" id="COG2204">
    <property type="taxonomic scope" value="Bacteria"/>
</dbReference>
<dbReference type="Pfam" id="PF00158">
    <property type="entry name" value="Sigma54_activat"/>
    <property type="match status" value="1"/>
</dbReference>
<feature type="modified residue" description="4-aspartylphosphate" evidence="7">
    <location>
        <position position="56"/>
    </location>
</feature>
<dbReference type="InterPro" id="IPR001789">
    <property type="entry name" value="Sig_transdc_resp-reg_receiver"/>
</dbReference>
<evidence type="ECO:0000313" key="10">
    <source>
        <dbReference type="EMBL" id="EDM74726.1"/>
    </source>
</evidence>
<dbReference type="Gene3D" id="1.10.8.60">
    <property type="match status" value="1"/>
</dbReference>
<dbReference type="SUPFAM" id="SSF46689">
    <property type="entry name" value="Homeodomain-like"/>
    <property type="match status" value="1"/>
</dbReference>
<evidence type="ECO:0000313" key="11">
    <source>
        <dbReference type="Proteomes" id="UP000005801"/>
    </source>
</evidence>
<evidence type="ECO:0000256" key="4">
    <source>
        <dbReference type="ARBA" id="ARBA00023012"/>
    </source>
</evidence>
<dbReference type="PANTHER" id="PTHR32071">
    <property type="entry name" value="TRANSCRIPTIONAL REGULATORY PROTEIN"/>
    <property type="match status" value="1"/>
</dbReference>
<dbReference type="SUPFAM" id="SSF52540">
    <property type="entry name" value="P-loop containing nucleoside triphosphate hydrolases"/>
    <property type="match status" value="1"/>
</dbReference>
<dbReference type="FunFam" id="3.40.50.300:FF:000006">
    <property type="entry name" value="DNA-binding transcriptional regulator NtrC"/>
    <property type="match status" value="1"/>
</dbReference>
<dbReference type="GO" id="GO:0006355">
    <property type="term" value="P:regulation of DNA-templated transcription"/>
    <property type="evidence" value="ECO:0007669"/>
    <property type="project" value="InterPro"/>
</dbReference>
<dbReference type="PRINTS" id="PR01590">
    <property type="entry name" value="HTHFIS"/>
</dbReference>
<dbReference type="CDD" id="cd00009">
    <property type="entry name" value="AAA"/>
    <property type="match status" value="1"/>
</dbReference>
<evidence type="ECO:0000259" key="8">
    <source>
        <dbReference type="PROSITE" id="PS50045"/>
    </source>
</evidence>
<evidence type="ECO:0000256" key="1">
    <source>
        <dbReference type="ARBA" id="ARBA00022553"/>
    </source>
</evidence>
<evidence type="ECO:0000259" key="9">
    <source>
        <dbReference type="PROSITE" id="PS50110"/>
    </source>
</evidence>
<dbReference type="InterPro" id="IPR025662">
    <property type="entry name" value="Sigma_54_int_dom_ATP-bd_1"/>
</dbReference>
<keyword evidence="1 7" id="KW-0597">Phosphoprotein</keyword>
<name>A6GHB1_9BACT</name>
<dbReference type="SUPFAM" id="SSF52172">
    <property type="entry name" value="CheY-like"/>
    <property type="match status" value="1"/>
</dbReference>
<dbReference type="InterPro" id="IPR025944">
    <property type="entry name" value="Sigma_54_int_dom_CS"/>
</dbReference>
<proteinExistence type="predicted"/>
<dbReference type="InterPro" id="IPR011006">
    <property type="entry name" value="CheY-like_superfamily"/>
</dbReference>
<dbReference type="InterPro" id="IPR009057">
    <property type="entry name" value="Homeodomain-like_sf"/>
</dbReference>
<reference evidence="10 11" key="1">
    <citation type="submission" date="2007-06" db="EMBL/GenBank/DDBJ databases">
        <authorList>
            <person name="Shimkets L."/>
            <person name="Ferriera S."/>
            <person name="Johnson J."/>
            <person name="Kravitz S."/>
            <person name="Beeson K."/>
            <person name="Sutton G."/>
            <person name="Rogers Y.-H."/>
            <person name="Friedman R."/>
            <person name="Frazier M."/>
            <person name="Venter J.C."/>
        </authorList>
    </citation>
    <scope>NUCLEOTIDE SEQUENCE [LARGE SCALE GENOMIC DNA]</scope>
    <source>
        <strain evidence="10 11">SIR-1</strain>
    </source>
</reference>
<keyword evidence="3" id="KW-0067">ATP-binding</keyword>
<dbReference type="Gene3D" id="3.40.50.2300">
    <property type="match status" value="1"/>
</dbReference>
<dbReference type="InterPro" id="IPR003593">
    <property type="entry name" value="AAA+_ATPase"/>
</dbReference>
<dbReference type="GO" id="GO:0043565">
    <property type="term" value="F:sequence-specific DNA binding"/>
    <property type="evidence" value="ECO:0007669"/>
    <property type="project" value="InterPro"/>
</dbReference>
<dbReference type="InterPro" id="IPR027417">
    <property type="entry name" value="P-loop_NTPase"/>
</dbReference>
<dbReference type="GO" id="GO:0000160">
    <property type="term" value="P:phosphorelay signal transduction system"/>
    <property type="evidence" value="ECO:0007669"/>
    <property type="project" value="UniProtKB-KW"/>
</dbReference>
<dbReference type="Pfam" id="PF00072">
    <property type="entry name" value="Response_reg"/>
    <property type="match status" value="1"/>
</dbReference>
<evidence type="ECO:0000256" key="5">
    <source>
        <dbReference type="ARBA" id="ARBA00023015"/>
    </source>
</evidence>
<dbReference type="PROSITE" id="PS50110">
    <property type="entry name" value="RESPONSE_REGULATORY"/>
    <property type="match status" value="1"/>
</dbReference>
<dbReference type="FunFam" id="3.40.50.2300:FF:000018">
    <property type="entry name" value="DNA-binding transcriptional regulator NtrC"/>
    <property type="match status" value="1"/>
</dbReference>
<dbReference type="PROSITE" id="PS00675">
    <property type="entry name" value="SIGMA54_INTERACT_1"/>
    <property type="match status" value="1"/>
</dbReference>
<keyword evidence="2" id="KW-0547">Nucleotide-binding</keyword>
<dbReference type="PROSITE" id="PS00688">
    <property type="entry name" value="SIGMA54_INTERACT_3"/>
    <property type="match status" value="1"/>
</dbReference>
<keyword evidence="11" id="KW-1185">Reference proteome</keyword>
<keyword evidence="4" id="KW-0902">Two-component regulatory system</keyword>
<gene>
    <name evidence="10" type="ORF">PPSIR1_35422</name>
</gene>
<feature type="domain" description="Response regulatory" evidence="9">
    <location>
        <begin position="7"/>
        <end position="121"/>
    </location>
</feature>
<dbReference type="Gene3D" id="1.10.10.60">
    <property type="entry name" value="Homeodomain-like"/>
    <property type="match status" value="1"/>
</dbReference>
<dbReference type="InterPro" id="IPR002197">
    <property type="entry name" value="HTH_Fis"/>
</dbReference>
<dbReference type="STRING" id="391625.PPSIR1_35422"/>
<dbReference type="GO" id="GO:0005524">
    <property type="term" value="F:ATP binding"/>
    <property type="evidence" value="ECO:0007669"/>
    <property type="project" value="UniProtKB-KW"/>
</dbReference>
<dbReference type="PROSITE" id="PS50045">
    <property type="entry name" value="SIGMA54_INTERACT_4"/>
    <property type="match status" value="1"/>
</dbReference>
<keyword evidence="6" id="KW-0804">Transcription</keyword>
<evidence type="ECO:0000256" key="6">
    <source>
        <dbReference type="ARBA" id="ARBA00023163"/>
    </source>
</evidence>
<dbReference type="SMART" id="SM00382">
    <property type="entry name" value="AAA"/>
    <property type="match status" value="1"/>
</dbReference>
<evidence type="ECO:0000256" key="7">
    <source>
        <dbReference type="PROSITE-ProRule" id="PRU00169"/>
    </source>
</evidence>
<dbReference type="SMART" id="SM00448">
    <property type="entry name" value="REC"/>
    <property type="match status" value="1"/>
</dbReference>
<protein>
    <submittedName>
        <fullName evidence="10">Two component, sigma54 specific, transcriptional regulator, Fis family protein</fullName>
    </submittedName>
</protein>
<dbReference type="Pfam" id="PF25601">
    <property type="entry name" value="AAA_lid_14"/>
    <property type="match status" value="1"/>
</dbReference>